<evidence type="ECO:0000256" key="1">
    <source>
        <dbReference type="ARBA" id="ARBA00001974"/>
    </source>
</evidence>
<evidence type="ECO:0000259" key="6">
    <source>
        <dbReference type="PROSITE" id="PS00623"/>
    </source>
</evidence>
<dbReference type="EMBL" id="LSMT01000044">
    <property type="protein sequence ID" value="PFX30879.1"/>
    <property type="molecule type" value="Genomic_DNA"/>
</dbReference>
<dbReference type="InterPro" id="IPR036188">
    <property type="entry name" value="FAD/NAD-bd_sf"/>
</dbReference>
<dbReference type="OrthoDB" id="269227at2759"/>
<dbReference type="SUPFAM" id="SSF54373">
    <property type="entry name" value="FAD-linked reductases, C-terminal domain"/>
    <property type="match status" value="2"/>
</dbReference>
<evidence type="ECO:0000256" key="5">
    <source>
        <dbReference type="RuleBase" id="RU003968"/>
    </source>
</evidence>
<dbReference type="InterPro" id="IPR007867">
    <property type="entry name" value="GMC_OxRtase_C"/>
</dbReference>
<evidence type="ECO:0000256" key="2">
    <source>
        <dbReference type="ARBA" id="ARBA00010790"/>
    </source>
</evidence>
<dbReference type="GO" id="GO:0050660">
    <property type="term" value="F:flavin adenine dinucleotide binding"/>
    <property type="evidence" value="ECO:0007669"/>
    <property type="project" value="InterPro"/>
</dbReference>
<dbReference type="Gene3D" id="3.50.50.60">
    <property type="entry name" value="FAD/NAD(P)-binding domain"/>
    <property type="match status" value="2"/>
</dbReference>
<organism evidence="8 9">
    <name type="scientific">Stylophora pistillata</name>
    <name type="common">Smooth cauliflower coral</name>
    <dbReference type="NCBI Taxonomy" id="50429"/>
    <lineage>
        <taxon>Eukaryota</taxon>
        <taxon>Metazoa</taxon>
        <taxon>Cnidaria</taxon>
        <taxon>Anthozoa</taxon>
        <taxon>Hexacorallia</taxon>
        <taxon>Scleractinia</taxon>
        <taxon>Astrocoeniina</taxon>
        <taxon>Pocilloporidae</taxon>
        <taxon>Stylophora</taxon>
    </lineage>
</organism>
<dbReference type="PROSITE" id="PS00623">
    <property type="entry name" value="GMC_OXRED_1"/>
    <property type="match status" value="2"/>
</dbReference>
<dbReference type="Proteomes" id="UP000225706">
    <property type="component" value="Unassembled WGS sequence"/>
</dbReference>
<dbReference type="AlphaFoldDB" id="A0A2B4SP25"/>
<dbReference type="Pfam" id="PF05199">
    <property type="entry name" value="GMC_oxred_C"/>
    <property type="match status" value="2"/>
</dbReference>
<dbReference type="PROSITE" id="PS00624">
    <property type="entry name" value="GMC_OXRED_2"/>
    <property type="match status" value="1"/>
</dbReference>
<evidence type="ECO:0000256" key="3">
    <source>
        <dbReference type="ARBA" id="ARBA00022630"/>
    </source>
</evidence>
<gene>
    <name evidence="8" type="primary">Chdh</name>
    <name evidence="8" type="ORF">AWC38_SpisGene4354</name>
</gene>
<accession>A0A2B4SP25</accession>
<feature type="domain" description="Glucose-methanol-choline oxidoreductase N-terminal" evidence="6">
    <location>
        <begin position="717"/>
        <end position="740"/>
    </location>
</feature>
<evidence type="ECO:0000313" key="9">
    <source>
        <dbReference type="Proteomes" id="UP000225706"/>
    </source>
</evidence>
<dbReference type="PANTHER" id="PTHR11552">
    <property type="entry name" value="GLUCOSE-METHANOL-CHOLINE GMC OXIDOREDUCTASE"/>
    <property type="match status" value="1"/>
</dbReference>
<dbReference type="STRING" id="50429.A0A2B4SP25"/>
<dbReference type="Pfam" id="PF00732">
    <property type="entry name" value="GMC_oxred_N"/>
    <property type="match status" value="2"/>
</dbReference>
<name>A0A2B4SP25_STYPI</name>
<protein>
    <submittedName>
        <fullName evidence="8">Choline dehydrogenase, mitochondrial</fullName>
    </submittedName>
</protein>
<feature type="domain" description="Glucose-methanol-choline oxidoreductase N-terminal" evidence="6">
    <location>
        <begin position="112"/>
        <end position="135"/>
    </location>
</feature>
<keyword evidence="4 5" id="KW-0274">FAD</keyword>
<sequence>MFRTELTFKTVIKEVKHVSFQPRCFQSTVKFSSSHDYVICGAGSAGSVLADRLSASGENKVLILEAGPKDWTWKIQMPAALKYNLWNDQYNWYYETEPQEFINNRRSYQPRGRVWGGSSSLNAMVYIRGHAYDYDRWEKEGAEGWSYADCLPYFRKSQTHELGPDDYRGGDGPLHVSCGKPNGNPLYQAFIDAGVQAGYPVTDDMNGFQQEGFGWMDKTIHKGVRWNTANAYLRPALKRKNLQTQTRALILKILFESNRAVGVEYQLGNQIKRVGARKEVILAAGAINTPQLLNLSGIGNADDLQNLGIPVKAHLPGVGFNLQDHVSVAFMQVCSIYQDIPENVTHAILGSYIPVVSFQECTQPLTLYRTLKWWNMIPIGVKWFLTRTGPCATVHKEAGGFIRCKKDISHPNIQFQFVPLGYKDDGRVILQRDAFMVDSQPFQKLKVIETSSIFLFPYEIHVDTLRATSRGYVRLKSKNPHDHPNINPQYLSTEEDRVELRDAVRLTRDIISQRALEPFCGRELEPGDHVHTDEQIDAWIRQNADTVYHASCTCKMGSEDDRMAVVNSKTEVFGVENLRIVDASIMPSVVSGNINGPVIMIAEKAADTTKVSRRKFTWKSTGGQVIQRYSKSTTSFSSTHEYIIIGAGSAGCVLANRLSANPDLRVLLLEAGPSDNTWKIQMPAAMSYNLENDNHNWFYTSEPQKYLKNRTIYHPRGRVVGGSSSINAMIFARGHAFDFDRWDREGATGWSYADCLPYFKMSESYERGASQYRGGSGPMRVYRGTHFNPLHQVFIAAGVEAGYPFTDDFNGFQQEGVGSLDRTIHEGKRWSAAAAYLKPALLRNNLTTRTGALANRVLFENDKAIGVEYRVGDSVKRARASKEVILSGGVMNSPQLLMLSGIGDETELRSLGIPMVAKLPGVGKNLQDHVQVYVQYESLKPVTLSSTFKVHNKVRAGLNWFLFKNGVCASNHFESGGFVKSDSSVSHPDIQMQFVPTAMKEAGSSEIIQHGYQVCAEILRPSSRGFVKLRSRDPLAHPVIQPNYLSRDGDRRLMRTCVQVARHVLNQKAFEPYRGKPIKPAKTCETDEEIDAFVQGYAKTDYHPCGTCKMGAEDDPMAVVDTQTRVFGVDNLRVVDASLIPSIVSGNLNASTLMIAEKAADCILGKSPLPKEHVPVYSTS</sequence>
<dbReference type="NCBIfam" id="NF002550">
    <property type="entry name" value="PRK02106.1"/>
    <property type="match status" value="1"/>
</dbReference>
<dbReference type="GO" id="GO:0008812">
    <property type="term" value="F:choline dehydrogenase activity"/>
    <property type="evidence" value="ECO:0007669"/>
    <property type="project" value="TreeGrafter"/>
</dbReference>
<dbReference type="InterPro" id="IPR012132">
    <property type="entry name" value="GMC_OxRdtase"/>
</dbReference>
<evidence type="ECO:0000256" key="4">
    <source>
        <dbReference type="ARBA" id="ARBA00022827"/>
    </source>
</evidence>
<dbReference type="GO" id="GO:0005743">
    <property type="term" value="C:mitochondrial inner membrane"/>
    <property type="evidence" value="ECO:0007669"/>
    <property type="project" value="TreeGrafter"/>
</dbReference>
<proteinExistence type="inferred from homology"/>
<keyword evidence="9" id="KW-1185">Reference proteome</keyword>
<keyword evidence="3 5" id="KW-0285">Flavoprotein</keyword>
<dbReference type="InterPro" id="IPR000172">
    <property type="entry name" value="GMC_OxRdtase_N"/>
</dbReference>
<evidence type="ECO:0000313" key="8">
    <source>
        <dbReference type="EMBL" id="PFX30879.1"/>
    </source>
</evidence>
<comment type="cofactor">
    <cofactor evidence="1">
        <name>FAD</name>
        <dbReference type="ChEBI" id="CHEBI:57692"/>
    </cofactor>
</comment>
<evidence type="ECO:0000259" key="7">
    <source>
        <dbReference type="PROSITE" id="PS00624"/>
    </source>
</evidence>
<comment type="caution">
    <text evidence="8">The sequence shown here is derived from an EMBL/GenBank/DDBJ whole genome shotgun (WGS) entry which is preliminary data.</text>
</comment>
<dbReference type="Gene3D" id="3.30.560.10">
    <property type="entry name" value="Glucose Oxidase, domain 3"/>
    <property type="match status" value="2"/>
</dbReference>
<reference evidence="9" key="1">
    <citation type="journal article" date="2017" name="bioRxiv">
        <title>Comparative analysis of the genomes of Stylophora pistillata and Acropora digitifera provides evidence for extensive differences between species of corals.</title>
        <authorList>
            <person name="Voolstra C.R."/>
            <person name="Li Y."/>
            <person name="Liew Y.J."/>
            <person name="Baumgarten S."/>
            <person name="Zoccola D."/>
            <person name="Flot J.-F."/>
            <person name="Tambutte S."/>
            <person name="Allemand D."/>
            <person name="Aranda M."/>
        </authorList>
    </citation>
    <scope>NUCLEOTIDE SEQUENCE [LARGE SCALE GENOMIC DNA]</scope>
</reference>
<comment type="similarity">
    <text evidence="2 5">Belongs to the GMC oxidoreductase family.</text>
</comment>
<dbReference type="SUPFAM" id="SSF51905">
    <property type="entry name" value="FAD/NAD(P)-binding domain"/>
    <property type="match status" value="2"/>
</dbReference>
<dbReference type="PANTHER" id="PTHR11552:SF147">
    <property type="entry name" value="CHOLINE DEHYDROGENASE, MITOCHONDRIAL"/>
    <property type="match status" value="1"/>
</dbReference>
<feature type="domain" description="Glucose-methanol-choline oxidoreductase N-terminal" evidence="7">
    <location>
        <begin position="285"/>
        <end position="299"/>
    </location>
</feature>